<dbReference type="InterPro" id="IPR036397">
    <property type="entry name" value="RNaseH_sf"/>
</dbReference>
<dbReference type="GO" id="GO:0000175">
    <property type="term" value="F:3'-5'-RNA exonuclease activity"/>
    <property type="evidence" value="ECO:0007669"/>
    <property type="project" value="InterPro"/>
</dbReference>
<evidence type="ECO:0000256" key="3">
    <source>
        <dbReference type="ARBA" id="ARBA00022839"/>
    </source>
</evidence>
<keyword evidence="2" id="KW-0378">Hydrolase</keyword>
<protein>
    <recommendedName>
        <fullName evidence="6">Exonuclease domain-containing protein</fullName>
    </recommendedName>
</protein>
<keyword evidence="3" id="KW-0269">Exonuclease</keyword>
<dbReference type="OrthoDB" id="448399at2759"/>
<gene>
    <name evidence="4" type="ORF">GPECTOR_4g950</name>
</gene>
<dbReference type="InterPro" id="IPR051274">
    <property type="entry name" value="3-5_Exoribonuclease"/>
</dbReference>
<evidence type="ECO:0000313" key="5">
    <source>
        <dbReference type="Proteomes" id="UP000075714"/>
    </source>
</evidence>
<dbReference type="GO" id="GO:0003676">
    <property type="term" value="F:nucleic acid binding"/>
    <property type="evidence" value="ECO:0007669"/>
    <property type="project" value="InterPro"/>
</dbReference>
<comment type="caution">
    <text evidence="4">The sequence shown here is derived from an EMBL/GenBank/DDBJ whole genome shotgun (WGS) entry which is preliminary data.</text>
</comment>
<organism evidence="4 5">
    <name type="scientific">Gonium pectorale</name>
    <name type="common">Green alga</name>
    <dbReference type="NCBI Taxonomy" id="33097"/>
    <lineage>
        <taxon>Eukaryota</taxon>
        <taxon>Viridiplantae</taxon>
        <taxon>Chlorophyta</taxon>
        <taxon>core chlorophytes</taxon>
        <taxon>Chlorophyceae</taxon>
        <taxon>CS clade</taxon>
        <taxon>Chlamydomonadales</taxon>
        <taxon>Volvocaceae</taxon>
        <taxon>Gonium</taxon>
    </lineage>
</organism>
<dbReference type="Proteomes" id="UP000075714">
    <property type="component" value="Unassembled WGS sequence"/>
</dbReference>
<evidence type="ECO:0008006" key="6">
    <source>
        <dbReference type="Google" id="ProtNLM"/>
    </source>
</evidence>
<dbReference type="InterPro" id="IPR012337">
    <property type="entry name" value="RNaseH-like_sf"/>
</dbReference>
<evidence type="ECO:0000256" key="1">
    <source>
        <dbReference type="ARBA" id="ARBA00022722"/>
    </source>
</evidence>
<accession>A0A150GYX4</accession>
<reference evidence="5" key="1">
    <citation type="journal article" date="2016" name="Nat. Commun.">
        <title>The Gonium pectorale genome demonstrates co-option of cell cycle regulation during the evolution of multicellularity.</title>
        <authorList>
            <person name="Hanschen E.R."/>
            <person name="Marriage T.N."/>
            <person name="Ferris P.J."/>
            <person name="Hamaji T."/>
            <person name="Toyoda A."/>
            <person name="Fujiyama A."/>
            <person name="Neme R."/>
            <person name="Noguchi H."/>
            <person name="Minakuchi Y."/>
            <person name="Suzuki M."/>
            <person name="Kawai-Toyooka H."/>
            <person name="Smith D.R."/>
            <person name="Sparks H."/>
            <person name="Anderson J."/>
            <person name="Bakaric R."/>
            <person name="Luria V."/>
            <person name="Karger A."/>
            <person name="Kirschner M.W."/>
            <person name="Durand P.M."/>
            <person name="Michod R.E."/>
            <person name="Nozaki H."/>
            <person name="Olson B.J."/>
        </authorList>
    </citation>
    <scope>NUCLEOTIDE SEQUENCE [LARGE SCALE GENOMIC DNA]</scope>
    <source>
        <strain evidence="5">NIES-2863</strain>
    </source>
</reference>
<keyword evidence="5" id="KW-1185">Reference proteome</keyword>
<dbReference type="CDD" id="cd06133">
    <property type="entry name" value="ERI-1_3'hExo_like"/>
    <property type="match status" value="1"/>
</dbReference>
<dbReference type="Gene3D" id="3.30.420.10">
    <property type="entry name" value="Ribonuclease H-like superfamily/Ribonuclease H"/>
    <property type="match status" value="1"/>
</dbReference>
<proteinExistence type="predicted"/>
<dbReference type="PANTHER" id="PTHR23044:SF61">
    <property type="entry name" value="3'-5' EXORIBONUCLEASE 1-RELATED"/>
    <property type="match status" value="1"/>
</dbReference>
<dbReference type="AlphaFoldDB" id="A0A150GYX4"/>
<evidence type="ECO:0000256" key="2">
    <source>
        <dbReference type="ARBA" id="ARBA00022801"/>
    </source>
</evidence>
<keyword evidence="1" id="KW-0540">Nuclease</keyword>
<dbReference type="STRING" id="33097.A0A150GYX4"/>
<evidence type="ECO:0000313" key="4">
    <source>
        <dbReference type="EMBL" id="KXZ54878.1"/>
    </source>
</evidence>
<dbReference type="InterPro" id="IPR047201">
    <property type="entry name" value="ERI-1_3'hExo-like"/>
</dbReference>
<dbReference type="PANTHER" id="PTHR23044">
    <property type="entry name" value="3'-5' EXONUCLEASE ERI1-RELATED"/>
    <property type="match status" value="1"/>
</dbReference>
<name>A0A150GYX4_GONPE</name>
<dbReference type="SUPFAM" id="SSF53098">
    <property type="entry name" value="Ribonuclease H-like"/>
    <property type="match status" value="1"/>
</dbReference>
<dbReference type="EMBL" id="LSYV01000005">
    <property type="protein sequence ID" value="KXZ54878.1"/>
    <property type="molecule type" value="Genomic_DNA"/>
</dbReference>
<sequence>MEKLSFVIHENPNGTVTVAIPDGMCFLTCGHWDLRTQLPRELAAKRLPLRSRAYSRYINIKDDFSSFYGTRARGMTCMLAHLGLSLEGRHHCGLDDCRNIGRVFARMVADGCREFAVHEPSSPHSLAAAAAHPT</sequence>